<gene>
    <name evidence="2" type="ORF">VAMP_18n127</name>
</gene>
<evidence type="ECO:0000256" key="1">
    <source>
        <dbReference type="SAM" id="Phobius"/>
    </source>
</evidence>
<organism evidence="2 3">
    <name type="scientific">Candidatus Vampirococcus lugosii</name>
    <dbReference type="NCBI Taxonomy" id="2789015"/>
    <lineage>
        <taxon>Bacteria</taxon>
        <taxon>Candidatus Absconditibacteriota</taxon>
        <taxon>Vampirococcus</taxon>
    </lineage>
</organism>
<accession>A0ABS5QMI9</accession>
<dbReference type="InterPro" id="IPR051162">
    <property type="entry name" value="T4SS_component"/>
</dbReference>
<feature type="transmembrane region" description="Helical" evidence="1">
    <location>
        <begin position="121"/>
        <end position="143"/>
    </location>
</feature>
<dbReference type="PANTHER" id="PTHR30121">
    <property type="entry name" value="UNCHARACTERIZED PROTEIN YJGR-RELATED"/>
    <property type="match status" value="1"/>
</dbReference>
<dbReference type="RefSeq" id="WP_213349856.1">
    <property type="nucleotide sequence ID" value="NZ_JAEDAM010000096.1"/>
</dbReference>
<dbReference type="PANTHER" id="PTHR30121:SF11">
    <property type="entry name" value="AAA+ ATPASE DOMAIN-CONTAINING PROTEIN"/>
    <property type="match status" value="1"/>
</dbReference>
<dbReference type="InterPro" id="IPR003688">
    <property type="entry name" value="TraG/VirD4"/>
</dbReference>
<evidence type="ECO:0008006" key="4">
    <source>
        <dbReference type="Google" id="ProtNLM"/>
    </source>
</evidence>
<sequence length="1043" mass="119398">MEKKKCEQFLIDYIESKSFNEDEPVGSIAKNVWGENISNCYRHFGGSSGISDFINNLKSNNNYHYSAEEEGISNDKGEGKGTSVGKIYDELNGENQENGEFQENQEQEVGQFDSIIDTSLFALKIIGIGLLGIILIIFIWKLFKYLFAFLYDVLNIRRIQYLRVIIPRGDSREEREMQKEIAKDMHEKIARMGQVFRNIHKLGELSVRDIIMNYVFSKPKVSFALHYKDGQLQLLFAVYPEYKNILEGAITAQYSDASVETIKIPHFFAKTYYDIIPIHPEKDPVYPIRIFKQLEDDPLNNVLDAIGKISNEDTFTIFTTIKPAGSSFNIKAQNFANALYKKDESVTLSTPLWKKLVFPWKFFDFLIHGPSDGLVKKFSNNDSQGDPIIRMVKSEEDALNAMGEEAGKPAFISGMMLITSSDYKDRLGANLQTVVSALTIYKDEYNNGLNQPEIMHDIFGFIFKPLWKFAIFFHLPNFFYKKNIFTVNELAGFFHIPDGLFNRSPIIKWMDYKALPAPDNLPKMEKPNNFFITGKVAEEYLDGNISKIFKGVRHWAVGKKKTKKEKLVPIENYKKNELFDKEIITKNGKDYVKETVNVLQTGLRVFKDGTLLGVNVYRNRFTPIYMRKKDRSRHHYIIGKSGGGKSVYIASMARQDVWNGDGLCVIDPHGDLVEDIMEYIPKERAKDVIYFDAGNEERPMGLNLYEIDNQDQADRVVNDATEIFMKMFGPEIFGPRIQEYFKYASLTLLEDMEEGASLIDVPRLFTDETFREYKIKKVKNPVVKNFWDKTYNAMGDREKQEIIPYFTSKFVNFITNRLIRNIIGQTKSAINFRKAMDEGKILLVNLSKGKLGEMNAQLLGMILVSQINNAAMSRADIPEDQRRDFFLYVDEFQNFVTDTFADILSEARKYHLALIMAHQYIGQLEGSNGGMGDSGGVKDAVFGNVGTMQSFKIGAPDAEALEKEYAPVLSPQDIVGISNFKVYIKLNISNASSRVFSMNTIWTEDYKNPKVAEILKEYCSKKYGRKRQFVDAEISARLGILND</sequence>
<evidence type="ECO:0000313" key="3">
    <source>
        <dbReference type="Proteomes" id="UP000680365"/>
    </source>
</evidence>
<dbReference type="InterPro" id="IPR027417">
    <property type="entry name" value="P-loop_NTPase"/>
</dbReference>
<proteinExistence type="predicted"/>
<dbReference type="SUPFAM" id="SSF52540">
    <property type="entry name" value="P-loop containing nucleoside triphosphate hydrolases"/>
    <property type="match status" value="1"/>
</dbReference>
<keyword evidence="3" id="KW-1185">Reference proteome</keyword>
<name>A0ABS5QMI9_9BACT</name>
<dbReference type="Pfam" id="PF02534">
    <property type="entry name" value="T4SS-DNA_transf"/>
    <property type="match status" value="1"/>
</dbReference>
<keyword evidence="1" id="KW-0812">Transmembrane</keyword>
<evidence type="ECO:0000313" key="2">
    <source>
        <dbReference type="EMBL" id="MBS8122431.1"/>
    </source>
</evidence>
<keyword evidence="1" id="KW-1133">Transmembrane helix</keyword>
<dbReference type="Gene3D" id="3.40.50.300">
    <property type="entry name" value="P-loop containing nucleotide triphosphate hydrolases"/>
    <property type="match status" value="2"/>
</dbReference>
<dbReference type="CDD" id="cd01127">
    <property type="entry name" value="TrwB_TraG_TraD_VirD4"/>
    <property type="match status" value="1"/>
</dbReference>
<protein>
    <recommendedName>
        <fullName evidence="4">Type IV secretion system coupling protein TraD DNA-binding domain-containing protein</fullName>
    </recommendedName>
</protein>
<dbReference type="EMBL" id="JAEDAM010000096">
    <property type="protein sequence ID" value="MBS8122431.1"/>
    <property type="molecule type" value="Genomic_DNA"/>
</dbReference>
<reference evidence="2 3" key="1">
    <citation type="journal article" date="2021" name="Nat. Commun.">
        <title>Reductive evolution and unique predatory mode in the CPR bacterium Vampirococcus lugosii.</title>
        <authorList>
            <person name="Moreira D."/>
            <person name="Zivanovic Y."/>
            <person name="Lopez-Archilla A.I."/>
            <person name="Iniesto M."/>
            <person name="Lopez-Garcia P."/>
        </authorList>
    </citation>
    <scope>NUCLEOTIDE SEQUENCE [LARGE SCALE GENOMIC DNA]</scope>
    <source>
        <strain evidence="2">Chiprana</strain>
    </source>
</reference>
<comment type="caution">
    <text evidence="2">The sequence shown here is derived from an EMBL/GenBank/DDBJ whole genome shotgun (WGS) entry which is preliminary data.</text>
</comment>
<dbReference type="Proteomes" id="UP000680365">
    <property type="component" value="Unassembled WGS sequence"/>
</dbReference>
<keyword evidence="1" id="KW-0472">Membrane</keyword>